<dbReference type="OrthoDB" id="1453605at2759"/>
<sequence length="67" mass="7486">AREPGKRASPRFQFQHTAYDTQLRTPPQPEESCSLVPRRKERGASLRDASLLCVAAGFVKNAAELQF</sequence>
<protein>
    <submittedName>
        <fullName evidence="1">Uncharacterized protein</fullName>
    </submittedName>
</protein>
<proteinExistence type="predicted"/>
<comment type="caution">
    <text evidence="1">The sequence shown here is derived from an EMBL/GenBank/DDBJ whole genome shotgun (WGS) entry which is preliminary data.</text>
</comment>
<dbReference type="AlphaFoldDB" id="A0A371FAD3"/>
<reference evidence="1" key="1">
    <citation type="submission" date="2018-05" db="EMBL/GenBank/DDBJ databases">
        <title>Draft genome of Mucuna pruriens seed.</title>
        <authorList>
            <person name="Nnadi N.E."/>
            <person name="Vos R."/>
            <person name="Hasami M.H."/>
            <person name="Devisetty U.K."/>
            <person name="Aguiy J.C."/>
        </authorList>
    </citation>
    <scope>NUCLEOTIDE SEQUENCE [LARGE SCALE GENOMIC DNA]</scope>
    <source>
        <strain evidence="1">JCA_2017</strain>
    </source>
</reference>
<keyword evidence="2" id="KW-1185">Reference proteome</keyword>
<gene>
    <name evidence="1" type="ORF">CR513_44892</name>
</gene>
<evidence type="ECO:0000313" key="2">
    <source>
        <dbReference type="Proteomes" id="UP000257109"/>
    </source>
</evidence>
<dbReference type="Proteomes" id="UP000257109">
    <property type="component" value="Unassembled WGS sequence"/>
</dbReference>
<evidence type="ECO:0000313" key="1">
    <source>
        <dbReference type="EMBL" id="RDX75250.1"/>
    </source>
</evidence>
<name>A0A371FAD3_MUCPR</name>
<accession>A0A371FAD3</accession>
<feature type="non-terminal residue" evidence="1">
    <location>
        <position position="1"/>
    </location>
</feature>
<dbReference type="EMBL" id="QJKJ01009889">
    <property type="protein sequence ID" value="RDX75250.1"/>
    <property type="molecule type" value="Genomic_DNA"/>
</dbReference>
<organism evidence="1 2">
    <name type="scientific">Mucuna pruriens</name>
    <name type="common">Velvet bean</name>
    <name type="synonym">Dolichos pruriens</name>
    <dbReference type="NCBI Taxonomy" id="157652"/>
    <lineage>
        <taxon>Eukaryota</taxon>
        <taxon>Viridiplantae</taxon>
        <taxon>Streptophyta</taxon>
        <taxon>Embryophyta</taxon>
        <taxon>Tracheophyta</taxon>
        <taxon>Spermatophyta</taxon>
        <taxon>Magnoliopsida</taxon>
        <taxon>eudicotyledons</taxon>
        <taxon>Gunneridae</taxon>
        <taxon>Pentapetalae</taxon>
        <taxon>rosids</taxon>
        <taxon>fabids</taxon>
        <taxon>Fabales</taxon>
        <taxon>Fabaceae</taxon>
        <taxon>Papilionoideae</taxon>
        <taxon>50 kb inversion clade</taxon>
        <taxon>NPAAA clade</taxon>
        <taxon>indigoferoid/millettioid clade</taxon>
        <taxon>Phaseoleae</taxon>
        <taxon>Mucuna</taxon>
    </lineage>
</organism>